<name>A0A9W6WAJ2_9ACTN</name>
<dbReference type="Proteomes" id="UP001165079">
    <property type="component" value="Unassembled WGS sequence"/>
</dbReference>
<dbReference type="RefSeq" id="WP_285664204.1">
    <property type="nucleotide sequence ID" value="NZ_BSTX01000002.1"/>
</dbReference>
<accession>A0A9W6WAJ2</accession>
<dbReference type="EMBL" id="BSTX01000002">
    <property type="protein sequence ID" value="GLZ79073.1"/>
    <property type="molecule type" value="Genomic_DNA"/>
</dbReference>
<reference evidence="1" key="1">
    <citation type="submission" date="2023-03" db="EMBL/GenBank/DDBJ databases">
        <title>Actinorhabdospora filicis NBRC 111898.</title>
        <authorList>
            <person name="Ichikawa N."/>
            <person name="Sato H."/>
            <person name="Tonouchi N."/>
        </authorList>
    </citation>
    <scope>NUCLEOTIDE SEQUENCE</scope>
    <source>
        <strain evidence="1">NBRC 111898</strain>
    </source>
</reference>
<gene>
    <name evidence="1" type="ORF">Afil01_38800</name>
</gene>
<evidence type="ECO:0000313" key="1">
    <source>
        <dbReference type="EMBL" id="GLZ79073.1"/>
    </source>
</evidence>
<keyword evidence="2" id="KW-1185">Reference proteome</keyword>
<proteinExistence type="predicted"/>
<organism evidence="1 2">
    <name type="scientific">Actinorhabdospora filicis</name>
    <dbReference type="NCBI Taxonomy" id="1785913"/>
    <lineage>
        <taxon>Bacteria</taxon>
        <taxon>Bacillati</taxon>
        <taxon>Actinomycetota</taxon>
        <taxon>Actinomycetes</taxon>
        <taxon>Micromonosporales</taxon>
        <taxon>Micromonosporaceae</taxon>
        <taxon>Actinorhabdospora</taxon>
    </lineage>
</organism>
<evidence type="ECO:0000313" key="2">
    <source>
        <dbReference type="Proteomes" id="UP001165079"/>
    </source>
</evidence>
<dbReference type="AlphaFoldDB" id="A0A9W6WAJ2"/>
<protein>
    <submittedName>
        <fullName evidence="1">Uncharacterized protein</fullName>
    </submittedName>
</protein>
<sequence length="138" mass="15357">MTDIDVDGIEVGEHRGAPVVLAATRRAWEDWLARHHADRTEVWLKIAKKSAKAERTIDAQDGLRGALCFGWIDSVRHPLDGEYFLQRYGPRRAKSPWSRRNIGIVGELTAAGRMREPGLAEVERAKADGRWATGLGTG</sequence>
<comment type="caution">
    <text evidence="1">The sequence shown here is derived from an EMBL/GenBank/DDBJ whole genome shotgun (WGS) entry which is preliminary data.</text>
</comment>